<reference evidence="1" key="1">
    <citation type="submission" date="2020-11" db="EMBL/GenBank/DDBJ databases">
        <title>Azospira inquinata sp. nov.</title>
        <authorList>
            <person name="Moe W.M."/>
            <person name="Mikes M.C."/>
        </authorList>
    </citation>
    <scope>NUCLEOTIDE SEQUENCE</scope>
    <source>
        <strain evidence="1">Azo-3</strain>
    </source>
</reference>
<protein>
    <submittedName>
        <fullName evidence="1">Cysteine-rich CWC family protein</fullName>
    </submittedName>
</protein>
<sequence length="74" mass="7662">MTEAKQQGPLHPCPGCGAPVACGVAAGEKDCWCFHLPPSGKVLDGGGRCYCPACLEKFRSEAKGLEGQGRAEKA</sequence>
<dbReference type="AlphaFoldDB" id="A0A975SP29"/>
<dbReference type="InterPro" id="IPR032720">
    <property type="entry name" value="Cys_rich_CWC"/>
</dbReference>
<name>A0A975SP29_9RHOO</name>
<accession>A0A975SP29</accession>
<dbReference type="RefSeq" id="WP_216131776.1">
    <property type="nucleotide sequence ID" value="NZ_CP064782.1"/>
</dbReference>
<keyword evidence="2" id="KW-1185">Reference proteome</keyword>
<dbReference type="Proteomes" id="UP000683428">
    <property type="component" value="Chromosome"/>
</dbReference>
<proteinExistence type="predicted"/>
<dbReference type="Pfam" id="PF14375">
    <property type="entry name" value="Cys_rich_CWC"/>
    <property type="match status" value="1"/>
</dbReference>
<dbReference type="KEGG" id="aiq:Azoinq_04645"/>
<organism evidence="1 2">
    <name type="scientific">Azospira inquinata</name>
    <dbReference type="NCBI Taxonomy" id="2785627"/>
    <lineage>
        <taxon>Bacteria</taxon>
        <taxon>Pseudomonadati</taxon>
        <taxon>Pseudomonadota</taxon>
        <taxon>Betaproteobacteria</taxon>
        <taxon>Rhodocyclales</taxon>
        <taxon>Rhodocyclaceae</taxon>
        <taxon>Azospira</taxon>
    </lineage>
</organism>
<dbReference type="EMBL" id="CP064782">
    <property type="protein sequence ID" value="QWT49897.1"/>
    <property type="molecule type" value="Genomic_DNA"/>
</dbReference>
<evidence type="ECO:0000313" key="2">
    <source>
        <dbReference type="Proteomes" id="UP000683428"/>
    </source>
</evidence>
<evidence type="ECO:0000313" key="1">
    <source>
        <dbReference type="EMBL" id="QWT49897.1"/>
    </source>
</evidence>
<gene>
    <name evidence="1" type="ORF">Azoinq_04645</name>
</gene>